<dbReference type="InterPro" id="IPR020588">
    <property type="entry name" value="RecA_ATP-bd"/>
</dbReference>
<dbReference type="AlphaFoldDB" id="A0A068Z3T5"/>
<dbReference type="NCBIfam" id="TIGR00416">
    <property type="entry name" value="sms"/>
    <property type="match status" value="1"/>
</dbReference>
<dbReference type="FunFam" id="3.40.50.300:FF:000050">
    <property type="entry name" value="DNA repair protein RadA"/>
    <property type="match status" value="1"/>
</dbReference>
<dbReference type="Pfam" id="PF13481">
    <property type="entry name" value="AAA_25"/>
    <property type="match status" value="1"/>
</dbReference>
<evidence type="ECO:0000313" key="14">
    <source>
        <dbReference type="Proteomes" id="UP000042738"/>
    </source>
</evidence>
<dbReference type="GO" id="GO:0005829">
    <property type="term" value="C:cytosol"/>
    <property type="evidence" value="ECO:0007669"/>
    <property type="project" value="TreeGrafter"/>
</dbReference>
<dbReference type="PANTHER" id="PTHR32472:SF10">
    <property type="entry name" value="DNA REPAIR PROTEIN RADA-LIKE PROTEIN"/>
    <property type="match status" value="1"/>
</dbReference>
<dbReference type="PRINTS" id="PR01874">
    <property type="entry name" value="DNAREPAIRADA"/>
</dbReference>
<feature type="binding site" evidence="11">
    <location>
        <begin position="102"/>
        <end position="109"/>
    </location>
    <ligand>
        <name>ATP</name>
        <dbReference type="ChEBI" id="CHEBI:30616"/>
    </ligand>
</feature>
<dbReference type="InterPro" id="IPR020568">
    <property type="entry name" value="Ribosomal_Su5_D2-typ_SF"/>
</dbReference>
<dbReference type="InterPro" id="IPR027417">
    <property type="entry name" value="P-loop_NTPase"/>
</dbReference>
<keyword evidence="4 12" id="KW-0863">Zinc-finger</keyword>
<keyword evidence="9 11" id="KW-0238">DNA-binding</keyword>
<dbReference type="Gene3D" id="3.40.50.300">
    <property type="entry name" value="P-loop containing nucleotide triphosphate hydrolases"/>
    <property type="match status" value="1"/>
</dbReference>
<sequence length="461" mass="49658">MAKAAKRAFVCNECGADYPRWQGQCSACHAWNSITEVRLAALPSSSRNERLSGYAGNAGMSKVQKLSDISLEALPRFTTGFLEFDRVLGGGVVPGSAILIGGNPGAGKSTLLLQVLCKLSEQMKTLYVTGEESLQQVAMRAHRLGLPTRGLNMLSETSIEQICLVADQEQPKLMVIDSIQVMHMADIQSSPGSVAQVRETAAYLTRFAKTRGVAIVMVGHVTKDGSLAGPKVLEHCIDCSVLLDGDADSRFRTLRSHKNRFGAVNELGVFAMTEQGLREVSNPSAIFLSRGEAVTSGSSVMVVWEGTRPLLVEIQALVDHSMLSNPRRVAVGLEQNRLAILLAVLHRHGGLQMSDQDVFVNVVGGVKVTETSADLALLMSLVSSLRDRPLPKDLVVFGEVGLAGEIRPVPSGQERISEAAKHGFKRAIVPHANVPKKPLTNMQVFGVKKLAEALEVLDAFY</sequence>
<dbReference type="InterPro" id="IPR041166">
    <property type="entry name" value="Rubredoxin_2"/>
</dbReference>
<accession>A0A068Z3T5</accession>
<keyword evidence="6 12" id="KW-0862">Zinc</keyword>
<dbReference type="RefSeq" id="WP_040263125.1">
    <property type="nucleotide sequence ID" value="NZ_CAXKXZ010000014.1"/>
</dbReference>
<keyword evidence="7 11" id="KW-0067">ATP-binding</keyword>
<feature type="short sequence motif" description="RadA KNRFG motif" evidence="11">
    <location>
        <begin position="258"/>
        <end position="262"/>
    </location>
</feature>
<dbReference type="FunFam" id="3.30.230.10:FF:000011">
    <property type="entry name" value="DNA repair protein RadA"/>
    <property type="match status" value="1"/>
</dbReference>
<dbReference type="Proteomes" id="UP000042738">
    <property type="component" value="Chromosome"/>
</dbReference>
<evidence type="ECO:0000256" key="10">
    <source>
        <dbReference type="ARBA" id="ARBA00023204"/>
    </source>
</evidence>
<dbReference type="GO" id="GO:0005524">
    <property type="term" value="F:ATP binding"/>
    <property type="evidence" value="ECO:0007669"/>
    <property type="project" value="UniProtKB-UniRule"/>
</dbReference>
<feature type="region of interest" description="Lon-protease-like" evidence="11">
    <location>
        <begin position="357"/>
        <end position="461"/>
    </location>
</feature>
<dbReference type="InterPro" id="IPR014721">
    <property type="entry name" value="Ribsml_uS5_D2-typ_fold_subgr"/>
</dbReference>
<comment type="similarity">
    <text evidence="11 12">Belongs to the RecA family. RadA subfamily.</text>
</comment>
<dbReference type="HAMAP" id="MF_01498">
    <property type="entry name" value="RadA_bact"/>
    <property type="match status" value="1"/>
</dbReference>
<comment type="function">
    <text evidence="12">DNA-dependent ATPase involved in processing of recombination intermediates, plays a role in repairing DNA breaks. Stimulates the branch migration of RecA-mediated strand transfer reactions, allowing the 3' invading strand to extend heteroduplex DNA faster. Binds ssDNA in the presence of ADP but not other nucleotides, has ATPase activity that is stimulated by ssDNA and various branched DNA structures, but inhibited by SSB. Does not have RecA's homology-searching function.</text>
</comment>
<dbReference type="Gene3D" id="3.30.230.10">
    <property type="match status" value="1"/>
</dbReference>
<keyword evidence="3 11" id="KW-0227">DNA damage</keyword>
<name>A0A068Z3T5_9GAMM</name>
<evidence type="ECO:0000256" key="7">
    <source>
        <dbReference type="ARBA" id="ARBA00022840"/>
    </source>
</evidence>
<protein>
    <recommendedName>
        <fullName evidence="11 12">DNA repair protein RadA</fullName>
    </recommendedName>
</protein>
<evidence type="ECO:0000256" key="1">
    <source>
        <dbReference type="ARBA" id="ARBA00022723"/>
    </source>
</evidence>
<evidence type="ECO:0000256" key="8">
    <source>
        <dbReference type="ARBA" id="ARBA00023016"/>
    </source>
</evidence>
<dbReference type="GeneID" id="93735579"/>
<evidence type="ECO:0000256" key="11">
    <source>
        <dbReference type="HAMAP-Rule" id="MF_01498"/>
    </source>
</evidence>
<dbReference type="CDD" id="cd01121">
    <property type="entry name" value="RadA_SMS_N"/>
    <property type="match status" value="1"/>
</dbReference>
<dbReference type="EMBL" id="CP050855">
    <property type="protein sequence ID" value="QLH62191.1"/>
    <property type="molecule type" value="Genomic_DNA"/>
</dbReference>
<keyword evidence="10 11" id="KW-0234">DNA repair</keyword>
<evidence type="ECO:0000256" key="3">
    <source>
        <dbReference type="ARBA" id="ARBA00022763"/>
    </source>
</evidence>
<proteinExistence type="inferred from homology"/>
<evidence type="ECO:0000256" key="4">
    <source>
        <dbReference type="ARBA" id="ARBA00022771"/>
    </source>
</evidence>
<reference evidence="13 14" key="1">
    <citation type="journal article" date="2014" name="Genome Announc.">
        <title>Whole-Genome Sequence of Serratia symbiotica Strain CWBI-2.3T, a Free-Living Symbiont of the Black Bean Aphid Aphis fabae.</title>
        <authorList>
            <person name="Foray V."/>
            <person name="Grigorescu A.S."/>
            <person name="Sabri A."/>
            <person name="Haubruge E."/>
            <person name="Lognay G."/>
            <person name="Francis F."/>
            <person name="Fauconnier M.L."/>
            <person name="Hance T."/>
            <person name="Thonart P."/>
        </authorList>
    </citation>
    <scope>NUCLEOTIDE SEQUENCE [LARGE SCALE GENOMIC DNA]</scope>
    <source>
        <strain evidence="13">CWBI-2.3</strain>
    </source>
</reference>
<evidence type="ECO:0000256" key="9">
    <source>
        <dbReference type="ARBA" id="ARBA00023125"/>
    </source>
</evidence>
<dbReference type="PROSITE" id="PS50162">
    <property type="entry name" value="RECA_2"/>
    <property type="match status" value="1"/>
</dbReference>
<dbReference type="InterPro" id="IPR004504">
    <property type="entry name" value="DNA_repair_RadA"/>
</dbReference>
<dbReference type="SMART" id="SM00382">
    <property type="entry name" value="AAA"/>
    <property type="match status" value="1"/>
</dbReference>
<dbReference type="SUPFAM" id="SSF52540">
    <property type="entry name" value="P-loop containing nucleoside triphosphate hydrolases"/>
    <property type="match status" value="1"/>
</dbReference>
<gene>
    <name evidence="11 13" type="primary">radA</name>
    <name evidence="13" type="ORF">SYMBAF_03460</name>
</gene>
<dbReference type="GO" id="GO:0003684">
    <property type="term" value="F:damaged DNA binding"/>
    <property type="evidence" value="ECO:0007669"/>
    <property type="project" value="InterPro"/>
</dbReference>
<comment type="function">
    <text evidence="11">Plays a role in repairing double-strand DNA breaks, probably involving stabilizing or processing branched DNA or blocked replication forks.</text>
</comment>
<dbReference type="PANTHER" id="PTHR32472">
    <property type="entry name" value="DNA REPAIR PROTEIN RADA"/>
    <property type="match status" value="1"/>
</dbReference>
<comment type="domain">
    <text evidence="11">The middle region has homology to RecA with ATPase motifs including the RadA KNRFG motif, while the C-terminus is homologous to Lon protease.</text>
</comment>
<evidence type="ECO:0000256" key="2">
    <source>
        <dbReference type="ARBA" id="ARBA00022741"/>
    </source>
</evidence>
<dbReference type="GO" id="GO:0016787">
    <property type="term" value="F:hydrolase activity"/>
    <property type="evidence" value="ECO:0007669"/>
    <property type="project" value="UniProtKB-KW"/>
</dbReference>
<keyword evidence="1 11" id="KW-0479">Metal-binding</keyword>
<dbReference type="STRING" id="138074.SYMBAF_100162"/>
<keyword evidence="2 11" id="KW-0547">Nucleotide-binding</keyword>
<evidence type="ECO:0000256" key="5">
    <source>
        <dbReference type="ARBA" id="ARBA00022801"/>
    </source>
</evidence>
<evidence type="ECO:0000256" key="6">
    <source>
        <dbReference type="ARBA" id="ARBA00022833"/>
    </source>
</evidence>
<keyword evidence="5" id="KW-0378">Hydrolase</keyword>
<organism evidence="13 14">
    <name type="scientific">Serratia symbiotica</name>
    <dbReference type="NCBI Taxonomy" id="138074"/>
    <lineage>
        <taxon>Bacteria</taxon>
        <taxon>Pseudomonadati</taxon>
        <taxon>Pseudomonadota</taxon>
        <taxon>Gammaproteobacteria</taxon>
        <taxon>Enterobacterales</taxon>
        <taxon>Yersiniaceae</taxon>
        <taxon>Serratia</taxon>
    </lineage>
</organism>
<dbReference type="GO" id="GO:0008270">
    <property type="term" value="F:zinc ion binding"/>
    <property type="evidence" value="ECO:0007669"/>
    <property type="project" value="UniProtKB-KW"/>
</dbReference>
<keyword evidence="8 11" id="KW-0346">Stress response</keyword>
<dbReference type="SUPFAM" id="SSF54211">
    <property type="entry name" value="Ribosomal protein S5 domain 2-like"/>
    <property type="match status" value="1"/>
</dbReference>
<dbReference type="InterPro" id="IPR003593">
    <property type="entry name" value="AAA+_ATPase"/>
</dbReference>
<dbReference type="GO" id="GO:0140664">
    <property type="term" value="F:ATP-dependent DNA damage sensor activity"/>
    <property type="evidence" value="ECO:0007669"/>
    <property type="project" value="InterPro"/>
</dbReference>
<dbReference type="Pfam" id="PF13541">
    <property type="entry name" value="ChlI"/>
    <property type="match status" value="1"/>
</dbReference>
<dbReference type="Pfam" id="PF18073">
    <property type="entry name" value="Zn_ribbon_LapB"/>
    <property type="match status" value="1"/>
</dbReference>
<dbReference type="GO" id="GO:0000725">
    <property type="term" value="P:recombinational repair"/>
    <property type="evidence" value="ECO:0007669"/>
    <property type="project" value="UniProtKB-UniRule"/>
</dbReference>
<evidence type="ECO:0000313" key="13">
    <source>
        <dbReference type="EMBL" id="QLH62191.1"/>
    </source>
</evidence>
<evidence type="ECO:0000256" key="12">
    <source>
        <dbReference type="RuleBase" id="RU003555"/>
    </source>
</evidence>